<dbReference type="EMBL" id="SIDB01000009">
    <property type="protein sequence ID" value="KAI3428334.1"/>
    <property type="molecule type" value="Genomic_DNA"/>
</dbReference>
<evidence type="ECO:0000259" key="6">
    <source>
        <dbReference type="SMART" id="SM00848"/>
    </source>
</evidence>
<dbReference type="Gene3D" id="3.90.70.10">
    <property type="entry name" value="Cysteine proteinases"/>
    <property type="match status" value="1"/>
</dbReference>
<protein>
    <submittedName>
        <fullName evidence="7">Uncharacterized protein</fullName>
    </submittedName>
</protein>
<feature type="domain" description="Peptidase C1A papain C-terminal" evidence="5">
    <location>
        <begin position="508"/>
        <end position="723"/>
    </location>
</feature>
<evidence type="ECO:0000259" key="5">
    <source>
        <dbReference type="SMART" id="SM00645"/>
    </source>
</evidence>
<name>A0A9D4TKQ5_CHLVU</name>
<feature type="region of interest" description="Disordered" evidence="3">
    <location>
        <begin position="111"/>
        <end position="145"/>
    </location>
</feature>
<dbReference type="AlphaFoldDB" id="A0A9D4TKQ5"/>
<feature type="signal peptide" evidence="4">
    <location>
        <begin position="1"/>
        <end position="18"/>
    </location>
</feature>
<keyword evidence="4" id="KW-0732">Signal</keyword>
<dbReference type="Pfam" id="PF08246">
    <property type="entry name" value="Inhibitor_I29"/>
    <property type="match status" value="1"/>
</dbReference>
<dbReference type="CDD" id="cd02248">
    <property type="entry name" value="Peptidase_C1A"/>
    <property type="match status" value="1"/>
</dbReference>
<comment type="caution">
    <text evidence="7">The sequence shown here is derived from an EMBL/GenBank/DDBJ whole genome shotgun (WGS) entry which is preliminary data.</text>
</comment>
<evidence type="ECO:0000256" key="2">
    <source>
        <dbReference type="ARBA" id="ARBA00023157"/>
    </source>
</evidence>
<dbReference type="InterPro" id="IPR013201">
    <property type="entry name" value="Prot_inhib_I29"/>
</dbReference>
<proteinExistence type="inferred from homology"/>
<accession>A0A9D4TKQ5</accession>
<feature type="chain" id="PRO_5039039730" evidence="4">
    <location>
        <begin position="19"/>
        <end position="730"/>
    </location>
</feature>
<keyword evidence="2" id="KW-1015">Disulfide bond</keyword>
<dbReference type="SMART" id="SM00645">
    <property type="entry name" value="Pept_C1"/>
    <property type="match status" value="1"/>
</dbReference>
<dbReference type="FunFam" id="3.90.70.10:FF:000332">
    <property type="entry name" value="Cathepsin L1"/>
    <property type="match status" value="1"/>
</dbReference>
<gene>
    <name evidence="7" type="ORF">D9Q98_006714</name>
</gene>
<evidence type="ECO:0000313" key="8">
    <source>
        <dbReference type="Proteomes" id="UP001055712"/>
    </source>
</evidence>
<dbReference type="InterPro" id="IPR000668">
    <property type="entry name" value="Peptidase_C1A_C"/>
</dbReference>
<evidence type="ECO:0000313" key="7">
    <source>
        <dbReference type="EMBL" id="KAI3428334.1"/>
    </source>
</evidence>
<dbReference type="GO" id="GO:0008234">
    <property type="term" value="F:cysteine-type peptidase activity"/>
    <property type="evidence" value="ECO:0007669"/>
    <property type="project" value="InterPro"/>
</dbReference>
<dbReference type="InterPro" id="IPR013128">
    <property type="entry name" value="Peptidase_C1A"/>
</dbReference>
<evidence type="ECO:0000256" key="1">
    <source>
        <dbReference type="ARBA" id="ARBA00008455"/>
    </source>
</evidence>
<dbReference type="InterPro" id="IPR039417">
    <property type="entry name" value="Peptidase_C1A_papain-like"/>
</dbReference>
<dbReference type="Proteomes" id="UP001055712">
    <property type="component" value="Unassembled WGS sequence"/>
</dbReference>
<reference evidence="7" key="1">
    <citation type="journal article" date="2019" name="Plant J.">
        <title>Chlorella vulgaris genome assembly and annotation reveals the molecular basis for metabolic acclimation to high light conditions.</title>
        <authorList>
            <person name="Cecchin M."/>
            <person name="Marcolungo L."/>
            <person name="Rossato M."/>
            <person name="Girolomoni L."/>
            <person name="Cosentino E."/>
            <person name="Cuine S."/>
            <person name="Li-Beisson Y."/>
            <person name="Delledonne M."/>
            <person name="Ballottari M."/>
        </authorList>
    </citation>
    <scope>NUCLEOTIDE SEQUENCE</scope>
    <source>
        <strain evidence="7">211/11P</strain>
    </source>
</reference>
<evidence type="ECO:0000256" key="4">
    <source>
        <dbReference type="SAM" id="SignalP"/>
    </source>
</evidence>
<sequence length="730" mass="79352">MIALALLVPLALCTLSAGQDFDLEPKRPVWPDEYQISWDFTVPYIDEYMPQKQPFKYTYEAWQDSRLGRQKVVRNGVETVLLLVPVNKMYEVFPAYDHLICWEDEIHGGTGPTQAGAAQGATPAAPAAHTTQAPQAARQAGGGSREATAAAAAAAGAAGGGKEAAGWLGVRGEQVVGGGRPLSQQRRRLLAQGEEELEVEAGAAADEARFEDAAAVPSRQPQQDSTNLFDWQKKPAKLLQFLLPDLSEDRWAYLGTEVFKESGDTARVYQWDLSAGGTSEMRYRFYVTREGAPLRLWMRGTNLYTGGHKDEYIATYRNYKPGPLSHETFQLPEGIAAADCVPAAPEAALARAARAAAEGGAHAAAAAAAAPAVLPGALRDQFSRHMPSMHWGHAAYDGFVHRFGRRHRHDSEYQARRDVFAASQAFVQGWSAKRQAHLAAAAGLSANSSAAAAEGGPVPHEVALNHLADWTREEYLAVIKPDRGFQRLLAAEQEGVRLHRVSVPPHMVPAEVIWRGSPADSPVKDQAACGGCWSFSVVGALEAAWFRETGKQLLFSEQHMIDCGWEGGNKGCFGGDQIRALNWMFKRGGLASQADYPYQGINNFCRTDVAEKKFEGHWVLVEGGQEALKEALLTKGPMIVSIDASDDAFRFYSGGLYTNPQCATAPADLDHAVIISGFGTDEEDEDYWLVKNIWSPFWGEGGYMRVSRSPNDCGVSAEPVYIDLKPGSTA</sequence>
<dbReference type="SMART" id="SM00848">
    <property type="entry name" value="Inhibitor_I29"/>
    <property type="match status" value="1"/>
</dbReference>
<dbReference type="PRINTS" id="PR00705">
    <property type="entry name" value="PAPAIN"/>
</dbReference>
<dbReference type="PROSITE" id="PS00139">
    <property type="entry name" value="THIOL_PROTEASE_CYS"/>
    <property type="match status" value="1"/>
</dbReference>
<organism evidence="7 8">
    <name type="scientific">Chlorella vulgaris</name>
    <name type="common">Green alga</name>
    <dbReference type="NCBI Taxonomy" id="3077"/>
    <lineage>
        <taxon>Eukaryota</taxon>
        <taxon>Viridiplantae</taxon>
        <taxon>Chlorophyta</taxon>
        <taxon>core chlorophytes</taxon>
        <taxon>Trebouxiophyceae</taxon>
        <taxon>Chlorellales</taxon>
        <taxon>Chlorellaceae</taxon>
        <taxon>Chlorella clade</taxon>
        <taxon>Chlorella</taxon>
    </lineage>
</organism>
<dbReference type="PANTHER" id="PTHR12411">
    <property type="entry name" value="CYSTEINE PROTEASE FAMILY C1-RELATED"/>
    <property type="match status" value="1"/>
</dbReference>
<dbReference type="Pfam" id="PF00112">
    <property type="entry name" value="Peptidase_C1"/>
    <property type="match status" value="1"/>
</dbReference>
<dbReference type="InterPro" id="IPR000169">
    <property type="entry name" value="Pept_cys_AS"/>
</dbReference>
<dbReference type="GO" id="GO:0006508">
    <property type="term" value="P:proteolysis"/>
    <property type="evidence" value="ECO:0007669"/>
    <property type="project" value="InterPro"/>
</dbReference>
<reference evidence="7" key="2">
    <citation type="submission" date="2020-11" db="EMBL/GenBank/DDBJ databases">
        <authorList>
            <person name="Cecchin M."/>
            <person name="Marcolungo L."/>
            <person name="Rossato M."/>
            <person name="Girolomoni L."/>
            <person name="Cosentino E."/>
            <person name="Cuine S."/>
            <person name="Li-Beisson Y."/>
            <person name="Delledonne M."/>
            <person name="Ballottari M."/>
        </authorList>
    </citation>
    <scope>NUCLEOTIDE SEQUENCE</scope>
    <source>
        <strain evidence="7">211/11P</strain>
        <tissue evidence="7">Whole cell</tissue>
    </source>
</reference>
<keyword evidence="8" id="KW-1185">Reference proteome</keyword>
<feature type="compositionally biased region" description="Low complexity" evidence="3">
    <location>
        <begin position="112"/>
        <end position="145"/>
    </location>
</feature>
<comment type="similarity">
    <text evidence="1">Belongs to the peptidase C1 family.</text>
</comment>
<dbReference type="OrthoDB" id="10253408at2759"/>
<evidence type="ECO:0000256" key="3">
    <source>
        <dbReference type="SAM" id="MobiDB-lite"/>
    </source>
</evidence>
<dbReference type="InterPro" id="IPR038765">
    <property type="entry name" value="Papain-like_cys_pep_sf"/>
</dbReference>
<feature type="domain" description="Cathepsin propeptide inhibitor" evidence="6">
    <location>
        <begin position="396"/>
        <end position="475"/>
    </location>
</feature>
<dbReference type="SUPFAM" id="SSF54001">
    <property type="entry name" value="Cysteine proteinases"/>
    <property type="match status" value="1"/>
</dbReference>